<gene>
    <name evidence="2" type="ORF">C7M51_02089</name>
</gene>
<organism evidence="2 3">
    <name type="scientific">Mixta intestinalis</name>
    <dbReference type="NCBI Taxonomy" id="1615494"/>
    <lineage>
        <taxon>Bacteria</taxon>
        <taxon>Pseudomonadati</taxon>
        <taxon>Pseudomonadota</taxon>
        <taxon>Gammaproteobacteria</taxon>
        <taxon>Enterobacterales</taxon>
        <taxon>Erwiniaceae</taxon>
        <taxon>Mixta</taxon>
    </lineage>
</organism>
<feature type="domain" description="DUF6881" evidence="1">
    <location>
        <begin position="2"/>
        <end position="90"/>
    </location>
</feature>
<dbReference type="Pfam" id="PF21812">
    <property type="entry name" value="DUF6881"/>
    <property type="match status" value="1"/>
</dbReference>
<dbReference type="RefSeq" id="WP_160621735.1">
    <property type="nucleotide sequence ID" value="NZ_CP028271.1"/>
</dbReference>
<protein>
    <recommendedName>
        <fullName evidence="1">DUF6881 domain-containing protein</fullName>
    </recommendedName>
</protein>
<evidence type="ECO:0000259" key="1">
    <source>
        <dbReference type="Pfam" id="PF21812"/>
    </source>
</evidence>
<keyword evidence="3" id="KW-1185">Reference proteome</keyword>
<evidence type="ECO:0000313" key="2">
    <source>
        <dbReference type="EMBL" id="QHM71797.1"/>
    </source>
</evidence>
<name>A0A6P1Q0Z1_9GAMM</name>
<dbReference type="Proteomes" id="UP000464053">
    <property type="component" value="Chromosome"/>
</dbReference>
<dbReference type="InterPro" id="IPR049248">
    <property type="entry name" value="DUF6881"/>
</dbReference>
<reference evidence="2 3" key="1">
    <citation type="submission" date="2018-03" db="EMBL/GenBank/DDBJ databases">
        <title>Pantoea intestinalis SRCM103226 isolated form the mealworm.</title>
        <authorList>
            <person name="Jeong D.-Y."/>
            <person name="Kim J.W."/>
        </authorList>
    </citation>
    <scope>NUCLEOTIDE SEQUENCE [LARGE SCALE GENOMIC DNA]</scope>
    <source>
        <strain evidence="2 3">SRCM103226</strain>
    </source>
</reference>
<dbReference type="AlphaFoldDB" id="A0A6P1Q0Z1"/>
<dbReference type="OrthoDB" id="288554at2"/>
<proteinExistence type="predicted"/>
<accession>A0A6P1Q0Z1</accession>
<dbReference type="EMBL" id="CP028271">
    <property type="protein sequence ID" value="QHM71797.1"/>
    <property type="molecule type" value="Genomic_DNA"/>
</dbReference>
<evidence type="ECO:0000313" key="3">
    <source>
        <dbReference type="Proteomes" id="UP000464053"/>
    </source>
</evidence>
<dbReference type="KEGG" id="mint:C7M51_02089"/>
<sequence>MKYIKVHWDHLFDDEPTELYSEIDDSRYEVRKVEVFSTGELIFSDQSTPKDISTLGELPIPSLNEINKDSQFKAIYIDADEFENVWIKAIKK</sequence>